<dbReference type="EMBL" id="NWUJ01000010">
    <property type="protein sequence ID" value="PFH32819.1"/>
    <property type="molecule type" value="Genomic_DNA"/>
</dbReference>
<feature type="domain" description="SWIM-type" evidence="3">
    <location>
        <begin position="276"/>
        <end position="315"/>
    </location>
</feature>
<feature type="compositionally biased region" description="Basic and acidic residues" evidence="2">
    <location>
        <begin position="472"/>
        <end position="486"/>
    </location>
</feature>
<dbReference type="RefSeq" id="XP_029216828.1">
    <property type="nucleotide sequence ID" value="XM_029360161.1"/>
</dbReference>
<gene>
    <name evidence="4" type="ORF">BESB_014320</name>
</gene>
<reference evidence="4 5" key="1">
    <citation type="submission" date="2017-09" db="EMBL/GenBank/DDBJ databases">
        <title>Genome sequencing of Besnoitia besnoiti strain Bb-Ger1.</title>
        <authorList>
            <person name="Schares G."/>
            <person name="Venepally P."/>
            <person name="Lorenzi H.A."/>
        </authorList>
    </citation>
    <scope>NUCLEOTIDE SEQUENCE [LARGE SCALE GENOMIC DNA]</scope>
    <source>
        <strain evidence="4 5">Bb-Ger1</strain>
    </source>
</reference>
<keyword evidence="1" id="KW-0863">Zinc-finger</keyword>
<feature type="compositionally biased region" description="Low complexity" evidence="2">
    <location>
        <begin position="1056"/>
        <end position="1072"/>
    </location>
</feature>
<evidence type="ECO:0000256" key="1">
    <source>
        <dbReference type="PROSITE-ProRule" id="PRU00325"/>
    </source>
</evidence>
<feature type="region of interest" description="Disordered" evidence="2">
    <location>
        <begin position="80"/>
        <end position="107"/>
    </location>
</feature>
<keyword evidence="1" id="KW-0862">Zinc</keyword>
<feature type="compositionally biased region" description="Basic and acidic residues" evidence="2">
    <location>
        <begin position="396"/>
        <end position="409"/>
    </location>
</feature>
<keyword evidence="1" id="KW-0479">Metal-binding</keyword>
<comment type="caution">
    <text evidence="4">The sequence shown here is derived from an EMBL/GenBank/DDBJ whole genome shotgun (WGS) entry which is preliminary data.</text>
</comment>
<organism evidence="4 5">
    <name type="scientific">Besnoitia besnoiti</name>
    <name type="common">Apicomplexan protozoan</name>
    <dbReference type="NCBI Taxonomy" id="94643"/>
    <lineage>
        <taxon>Eukaryota</taxon>
        <taxon>Sar</taxon>
        <taxon>Alveolata</taxon>
        <taxon>Apicomplexa</taxon>
        <taxon>Conoidasida</taxon>
        <taxon>Coccidia</taxon>
        <taxon>Eucoccidiorida</taxon>
        <taxon>Eimeriorina</taxon>
        <taxon>Sarcocystidae</taxon>
        <taxon>Besnoitia</taxon>
    </lineage>
</organism>
<dbReference type="Proteomes" id="UP000224006">
    <property type="component" value="Chromosome IX"/>
</dbReference>
<feature type="compositionally biased region" description="Basic and acidic residues" evidence="2">
    <location>
        <begin position="1094"/>
        <end position="1121"/>
    </location>
</feature>
<evidence type="ECO:0000313" key="5">
    <source>
        <dbReference type="Proteomes" id="UP000224006"/>
    </source>
</evidence>
<dbReference type="InterPro" id="IPR007527">
    <property type="entry name" value="Znf_SWIM"/>
</dbReference>
<proteinExistence type="predicted"/>
<dbReference type="AlphaFoldDB" id="A0A2A9M4E5"/>
<feature type="region of interest" description="Disordered" evidence="2">
    <location>
        <begin position="778"/>
        <end position="1133"/>
    </location>
</feature>
<feature type="compositionally biased region" description="Low complexity" evidence="2">
    <location>
        <begin position="154"/>
        <end position="167"/>
    </location>
</feature>
<protein>
    <recommendedName>
        <fullName evidence="3">SWIM-type domain-containing protein</fullName>
    </recommendedName>
</protein>
<feature type="compositionally biased region" description="Acidic residues" evidence="2">
    <location>
        <begin position="812"/>
        <end position="831"/>
    </location>
</feature>
<feature type="region of interest" description="Disordered" evidence="2">
    <location>
        <begin position="332"/>
        <end position="505"/>
    </location>
</feature>
<evidence type="ECO:0000259" key="3">
    <source>
        <dbReference type="PROSITE" id="PS50966"/>
    </source>
</evidence>
<name>A0A2A9M4E5_BESBE</name>
<feature type="compositionally biased region" description="Basic and acidic residues" evidence="2">
    <location>
        <begin position="863"/>
        <end position="878"/>
    </location>
</feature>
<dbReference type="KEGG" id="bbes:BESB_014320"/>
<feature type="compositionally biased region" description="Basic and acidic residues" evidence="2">
    <location>
        <begin position="353"/>
        <end position="366"/>
    </location>
</feature>
<evidence type="ECO:0000256" key="2">
    <source>
        <dbReference type="SAM" id="MobiDB-lite"/>
    </source>
</evidence>
<feature type="compositionally biased region" description="Low complexity" evidence="2">
    <location>
        <begin position="743"/>
        <end position="754"/>
    </location>
</feature>
<evidence type="ECO:0000313" key="4">
    <source>
        <dbReference type="EMBL" id="PFH32819.1"/>
    </source>
</evidence>
<feature type="compositionally biased region" description="Basic and acidic residues" evidence="2">
    <location>
        <begin position="631"/>
        <end position="649"/>
    </location>
</feature>
<feature type="compositionally biased region" description="Low complexity" evidence="2">
    <location>
        <begin position="851"/>
        <end position="862"/>
    </location>
</feature>
<dbReference type="GeneID" id="40306493"/>
<feature type="compositionally biased region" description="Low complexity" evidence="2">
    <location>
        <begin position="1012"/>
        <end position="1036"/>
    </location>
</feature>
<sequence length="1147" mass="119041">MTSPSSSGQPSSPSLSACPTASSVSAPFLLWHVSQAFRFFADALEPPALHPLLCASRRLYIHHRARVSAFSFRPEEAPEALSALPGDSEADSEGSRTRDSSCPLGGAKAADSSSSLAFSRSSLGSSSFVLTCAPLPSSSPASRAPRRCGAATCSPAASDPPAGASPSLAVLSGRRSAPLTLESSFSAAQEGRATWAVSMRLPADAPRAHRHRVSLFIPLAFSLDARSSSSASAPRLSSFSAHAPEEDCGCTSAGGLGVQPGDSRRMTGSRRGGGNEHIKTARPSPAPSASCCCVLARAYGGAPCHHVFASFLLLARQLLLACRQEARGDASAQECGDLENQGESDLVWLGDSPAKDEQEPDARDMNAGKARNAKSTTEARAARGGDAGSARRGKKTTPEARRAGAERGTNETAEDADESPDSPRLVAGPRGSPSRPEGPERGPRRRRRSCETEEPRERKRQPSPSRLESEEESARRPRVKAGEKPARRARRAGLCAASDEDEEISRGLYSESLAATAGGGDADLRSAAAAGEVAECASSPLSISSSVADCLAAVSAEAAAPSQDDDVTDSRDARDANADDAASHHEDAVKGGEAGDRRAEGSRSRQRGTGDAEAPPELSLEESIRRAAPADARRLSADAPAHCDLRDREIDAEDVLGTRGDPSAAARTPRISCESASASAPSSLSVSSFSAGASLSASSPSLKSSPSCVPCDLAPARPSPLCRTSDAPATDAGARIAGDLPQRRAGPAPRFAGRPAEETWATVSSVYSPNSLLQKQVRSLASPCARPAGQQREEKPKRLAKDLKAARATETEAVEEEVDEIVDSSEEDGEEGAIVKREKQAGSASSRAPFSSPLQPRSSLRSLSDEAATKSRCGDPADARAGSASPRFQVSSPRLSRFSTPLSSPRSSSAAAASRASRLSFSSPSSRSSGSASAPSASLSSPLACLPRSPVKPDGREVHSPFFSPQSGRRPATGRAAASPQTPPHFVSPVVAPAPLRRNSLPSEGPGGGGSPHSRLSDGAASARPPPGARAFPTAPLSAAQRWRRGSPRTARQSLPCGAAARRGRPAFPRSPQSQVRRRGGGTAGAPGVGDTPPRADHWGETAPASDRDASLPSPDRRSPADRGGAAPLTLQRKQELWRQVCVRFSR</sequence>
<dbReference type="GO" id="GO:0008270">
    <property type="term" value="F:zinc ion binding"/>
    <property type="evidence" value="ECO:0007669"/>
    <property type="project" value="UniProtKB-KW"/>
</dbReference>
<feature type="compositionally biased region" description="Basic and acidic residues" evidence="2">
    <location>
        <begin position="791"/>
        <end position="810"/>
    </location>
</feature>
<feature type="region of interest" description="Disordered" evidence="2">
    <location>
        <begin position="555"/>
        <end position="755"/>
    </location>
</feature>
<dbReference type="PROSITE" id="PS50966">
    <property type="entry name" value="ZF_SWIM"/>
    <property type="match status" value="1"/>
</dbReference>
<feature type="region of interest" description="Disordered" evidence="2">
    <location>
        <begin position="136"/>
        <end position="169"/>
    </location>
</feature>
<feature type="region of interest" description="Disordered" evidence="2">
    <location>
        <begin position="259"/>
        <end position="281"/>
    </location>
</feature>
<feature type="compositionally biased region" description="Basic and acidic residues" evidence="2">
    <location>
        <begin position="568"/>
        <end position="603"/>
    </location>
</feature>
<accession>A0A2A9M4E5</accession>
<keyword evidence="5" id="KW-1185">Reference proteome</keyword>
<dbReference type="VEuPathDB" id="ToxoDB:BESB_014320"/>
<feature type="compositionally biased region" description="Low complexity" evidence="2">
    <location>
        <begin position="891"/>
        <end position="949"/>
    </location>
</feature>
<feature type="compositionally biased region" description="Low complexity" evidence="2">
    <location>
        <begin position="675"/>
        <end position="707"/>
    </location>
</feature>